<reference evidence="2 3" key="1">
    <citation type="submission" date="2019-02" db="EMBL/GenBank/DDBJ databases">
        <title>Deep-cultivation of Planctomycetes and their phenomic and genomic characterization uncovers novel biology.</title>
        <authorList>
            <person name="Wiegand S."/>
            <person name="Jogler M."/>
            <person name="Boedeker C."/>
            <person name="Pinto D."/>
            <person name="Vollmers J."/>
            <person name="Rivas-Marin E."/>
            <person name="Kohn T."/>
            <person name="Peeters S.H."/>
            <person name="Heuer A."/>
            <person name="Rast P."/>
            <person name="Oberbeckmann S."/>
            <person name="Bunk B."/>
            <person name="Jeske O."/>
            <person name="Meyerdierks A."/>
            <person name="Storesund J.E."/>
            <person name="Kallscheuer N."/>
            <person name="Luecker S."/>
            <person name="Lage O.M."/>
            <person name="Pohl T."/>
            <person name="Merkel B.J."/>
            <person name="Hornburger P."/>
            <person name="Mueller R.-W."/>
            <person name="Bruemmer F."/>
            <person name="Labrenz M."/>
            <person name="Spormann A.M."/>
            <person name="Op Den Camp H."/>
            <person name="Overmann J."/>
            <person name="Amann R."/>
            <person name="Jetten M.S.M."/>
            <person name="Mascher T."/>
            <person name="Medema M.H."/>
            <person name="Devos D.P."/>
            <person name="Kaster A.-K."/>
            <person name="Ovreas L."/>
            <person name="Rohde M."/>
            <person name="Galperin M.Y."/>
            <person name="Jogler C."/>
        </authorList>
    </citation>
    <scope>NUCLEOTIDE SEQUENCE [LARGE SCALE GENOMIC DNA]</scope>
    <source>
        <strain evidence="2 3">Pla100</strain>
    </source>
</reference>
<dbReference type="EMBL" id="SJPM01000015">
    <property type="protein sequence ID" value="TWT91349.1"/>
    <property type="molecule type" value="Genomic_DNA"/>
</dbReference>
<name>A0A5C5ZVK6_9BACT</name>
<keyword evidence="3" id="KW-1185">Reference proteome</keyword>
<sequence>MGYASNGPLWVWSPSKEIYAVDTATQQPITLRVVKRTGLEHHEDDIRMSPNGKTLTTWHGGIGSTGF</sequence>
<organism evidence="2 3">
    <name type="scientific">Neorhodopirellula pilleata</name>
    <dbReference type="NCBI Taxonomy" id="2714738"/>
    <lineage>
        <taxon>Bacteria</taxon>
        <taxon>Pseudomonadati</taxon>
        <taxon>Planctomycetota</taxon>
        <taxon>Planctomycetia</taxon>
        <taxon>Pirellulales</taxon>
        <taxon>Pirellulaceae</taxon>
        <taxon>Neorhodopirellula</taxon>
    </lineage>
</organism>
<evidence type="ECO:0000256" key="1">
    <source>
        <dbReference type="SAM" id="MobiDB-lite"/>
    </source>
</evidence>
<proteinExistence type="predicted"/>
<dbReference type="Proteomes" id="UP000316213">
    <property type="component" value="Unassembled WGS sequence"/>
</dbReference>
<accession>A0A5C5ZVK6</accession>
<dbReference type="AlphaFoldDB" id="A0A5C5ZVK6"/>
<feature type="region of interest" description="Disordered" evidence="1">
    <location>
        <begin position="44"/>
        <end position="67"/>
    </location>
</feature>
<evidence type="ECO:0000313" key="2">
    <source>
        <dbReference type="EMBL" id="TWT91349.1"/>
    </source>
</evidence>
<protein>
    <submittedName>
        <fullName evidence="2">Uncharacterized protein</fullName>
    </submittedName>
</protein>
<gene>
    <name evidence="2" type="ORF">Pla100_51970</name>
</gene>
<evidence type="ECO:0000313" key="3">
    <source>
        <dbReference type="Proteomes" id="UP000316213"/>
    </source>
</evidence>
<comment type="caution">
    <text evidence="2">The sequence shown here is derived from an EMBL/GenBank/DDBJ whole genome shotgun (WGS) entry which is preliminary data.</text>
</comment>